<dbReference type="SMART" id="SM00028">
    <property type="entry name" value="TPR"/>
    <property type="match status" value="3"/>
</dbReference>
<keyword evidence="1" id="KW-0802">TPR repeat</keyword>
<dbReference type="EMBL" id="BMYO01000004">
    <property type="protein sequence ID" value="GHD62067.1"/>
    <property type="molecule type" value="Genomic_DNA"/>
</dbReference>
<keyword evidence="2" id="KW-0732">Signal</keyword>
<feature type="signal peptide" evidence="2">
    <location>
        <begin position="1"/>
        <end position="23"/>
    </location>
</feature>
<accession>A0ABQ3H018</accession>
<keyword evidence="4" id="KW-1185">Reference proteome</keyword>
<name>A0ABQ3H018_9NEIS</name>
<sequence length="235" mass="25688">MIRPLAPLLVIALAACAQNPQQAQQQMLDNQARLAATQPPAKTADARGTYVALVSTLLEQNSNYAALSHLDALEGKYGTDPQTQLLRARAERATGNTDAALRHYEQLLQGPQRAAAEHGLALIYAGRQQWDEARRHFDAASHDAPTNPFIWNDLGYLALMRGDWDTAAQALSRAVELAPNEPRFRANLALYRQLSTGAVDPDIPTEVALRIQGEARLWQQPADGLQLAQTLSPTP</sequence>
<reference evidence="4" key="1">
    <citation type="journal article" date="2019" name="Int. J. Syst. Evol. Microbiol.">
        <title>The Global Catalogue of Microorganisms (GCM) 10K type strain sequencing project: providing services to taxonomists for standard genome sequencing and annotation.</title>
        <authorList>
            <consortium name="The Broad Institute Genomics Platform"/>
            <consortium name="The Broad Institute Genome Sequencing Center for Infectious Disease"/>
            <person name="Wu L."/>
            <person name="Ma J."/>
        </authorList>
    </citation>
    <scope>NUCLEOTIDE SEQUENCE [LARGE SCALE GENOMIC DNA]</scope>
    <source>
        <strain evidence="4">KCTC 23701</strain>
    </source>
</reference>
<evidence type="ECO:0000313" key="3">
    <source>
        <dbReference type="EMBL" id="GHD62067.1"/>
    </source>
</evidence>
<dbReference type="Pfam" id="PF13432">
    <property type="entry name" value="TPR_16"/>
    <property type="match status" value="1"/>
</dbReference>
<dbReference type="InterPro" id="IPR011990">
    <property type="entry name" value="TPR-like_helical_dom_sf"/>
</dbReference>
<proteinExistence type="predicted"/>
<protein>
    <recommendedName>
        <fullName evidence="5">Tetratricopeptide repeat protein</fullName>
    </recommendedName>
</protein>
<feature type="chain" id="PRO_5047007810" description="Tetratricopeptide repeat protein" evidence="2">
    <location>
        <begin position="24"/>
        <end position="235"/>
    </location>
</feature>
<comment type="caution">
    <text evidence="3">The sequence shown here is derived from an EMBL/GenBank/DDBJ whole genome shotgun (WGS) entry which is preliminary data.</text>
</comment>
<gene>
    <name evidence="3" type="ORF">GCM10007350_17450</name>
</gene>
<organism evidence="3 4">
    <name type="scientific">Jeongeupia chitinilytica</name>
    <dbReference type="NCBI Taxonomy" id="1041641"/>
    <lineage>
        <taxon>Bacteria</taxon>
        <taxon>Pseudomonadati</taxon>
        <taxon>Pseudomonadota</taxon>
        <taxon>Betaproteobacteria</taxon>
        <taxon>Neisseriales</taxon>
        <taxon>Chitinibacteraceae</taxon>
        <taxon>Jeongeupia</taxon>
    </lineage>
</organism>
<dbReference type="InterPro" id="IPR019734">
    <property type="entry name" value="TPR_rpt"/>
</dbReference>
<dbReference type="PROSITE" id="PS51257">
    <property type="entry name" value="PROKAR_LIPOPROTEIN"/>
    <property type="match status" value="1"/>
</dbReference>
<evidence type="ECO:0000313" key="4">
    <source>
        <dbReference type="Proteomes" id="UP000604737"/>
    </source>
</evidence>
<dbReference type="SUPFAM" id="SSF48452">
    <property type="entry name" value="TPR-like"/>
    <property type="match status" value="1"/>
</dbReference>
<dbReference type="RefSeq" id="WP_189459919.1">
    <property type="nucleotide sequence ID" value="NZ_BMYO01000004.1"/>
</dbReference>
<dbReference type="Proteomes" id="UP000604737">
    <property type="component" value="Unassembled WGS sequence"/>
</dbReference>
<evidence type="ECO:0000256" key="2">
    <source>
        <dbReference type="SAM" id="SignalP"/>
    </source>
</evidence>
<feature type="repeat" description="TPR" evidence="1">
    <location>
        <begin position="148"/>
        <end position="181"/>
    </location>
</feature>
<dbReference type="Gene3D" id="1.25.40.10">
    <property type="entry name" value="Tetratricopeptide repeat domain"/>
    <property type="match status" value="1"/>
</dbReference>
<evidence type="ECO:0000256" key="1">
    <source>
        <dbReference type="PROSITE-ProRule" id="PRU00339"/>
    </source>
</evidence>
<evidence type="ECO:0008006" key="5">
    <source>
        <dbReference type="Google" id="ProtNLM"/>
    </source>
</evidence>
<dbReference type="PROSITE" id="PS50005">
    <property type="entry name" value="TPR"/>
    <property type="match status" value="1"/>
</dbReference>